<sequence length="255" mass="28610">MDEITPEQAKTFAQDNKTIYDEKGRVADVGVAHEVAALEAPGHDIPSTKVVADVAASAMESVRQQEAVLQGMSEDEKNNMKILEGLTRKPENGEPANTHAFIDKVDSKGRSYRVLRNSDKRQDTGNMEPDEREFFGWVYFFTKDGPFMVNIRNFGSAVKDTNEIIDIIDWGKLGDIIEDASQFPKERVNINLDLPINYYGREDKVSSGVSRYDVRLDTAKLARAIQYAEKIGVEQENKKLRKVVDPDEVLRGLAG</sequence>
<proteinExistence type="predicted"/>
<dbReference type="EMBL" id="LCJG01000034">
    <property type="protein sequence ID" value="KKT72537.1"/>
    <property type="molecule type" value="Genomic_DNA"/>
</dbReference>
<accession>A0A0G1LUP8</accession>
<evidence type="ECO:0000313" key="2">
    <source>
        <dbReference type="Proteomes" id="UP000034835"/>
    </source>
</evidence>
<dbReference type="Proteomes" id="UP000034835">
    <property type="component" value="Unassembled WGS sequence"/>
</dbReference>
<gene>
    <name evidence="1" type="ORF">UW68_C0034G0006</name>
</gene>
<reference evidence="1 2" key="1">
    <citation type="journal article" date="2015" name="Nature">
        <title>rRNA introns, odd ribosomes, and small enigmatic genomes across a large radiation of phyla.</title>
        <authorList>
            <person name="Brown C.T."/>
            <person name="Hug L.A."/>
            <person name="Thomas B.C."/>
            <person name="Sharon I."/>
            <person name="Castelle C.J."/>
            <person name="Singh A."/>
            <person name="Wilkins M.J."/>
            <person name="Williams K.H."/>
            <person name="Banfield J.F."/>
        </authorList>
    </citation>
    <scope>NUCLEOTIDE SEQUENCE [LARGE SCALE GENOMIC DNA]</scope>
</reference>
<dbReference type="AlphaFoldDB" id="A0A0G1LUP8"/>
<protein>
    <submittedName>
        <fullName evidence="1">Uncharacterized protein</fullName>
    </submittedName>
</protein>
<dbReference type="STRING" id="1618384.UW68_C0034G0006"/>
<comment type="caution">
    <text evidence="1">The sequence shown here is derived from an EMBL/GenBank/DDBJ whole genome shotgun (WGS) entry which is preliminary data.</text>
</comment>
<name>A0A0G1LUP8_9BACT</name>
<organism evidence="1 2">
    <name type="scientific">Candidatus Collierbacteria bacterium GW2011_GWB1_44_6</name>
    <dbReference type="NCBI Taxonomy" id="1618384"/>
    <lineage>
        <taxon>Bacteria</taxon>
        <taxon>Candidatus Collieribacteriota</taxon>
    </lineage>
</organism>
<evidence type="ECO:0000313" key="1">
    <source>
        <dbReference type="EMBL" id="KKT72537.1"/>
    </source>
</evidence>